<dbReference type="BioCyc" id="FSP469605-HMP:GTSP-1706-MONOMER"/>
<sequence>MDFNTNQDPIEQNGIEEKSEMRIKGVFFKRKMLYGILLFFLGILVFYLFSGEIFSKEENEGKKEVQEKEQTNVEEVEANYEDVPTDVGYEEKLRDAEGKIITEEDLNREVIDTQENSEEIEYQKGKRRELEEEAIQAMRSPSSITIATRPQINNRNVVLTPGGGNTPVTDYDGNRQESKRNFLNREKSQKFYQLGELVDPVSEYELKAGDFIPAVMLQAINSDLPTKGIVAQVAENVMDTVTGKYLLIPQGTKIIGTYDSSITFGQERLLVVWQRLIFPNGRTILLENMQGIDLSGKAGLNADVNNHFATLLKGVILSSLMGSAAAITTDRKKDWRGAAAEGAGEQIISIGDRIARKKSIQTTNIIYETGRSI</sequence>
<dbReference type="RefSeq" id="WP_008802204.1">
    <property type="nucleotide sequence ID" value="NZ_GG657974.1"/>
</dbReference>
<feature type="region of interest" description="Disordered" evidence="6">
    <location>
        <begin position="155"/>
        <end position="175"/>
    </location>
</feature>
<feature type="transmembrane region" description="Helical" evidence="7">
    <location>
        <begin position="32"/>
        <end position="49"/>
    </location>
</feature>
<dbReference type="HOGENOM" id="CLU_042657_3_0_0"/>
<evidence type="ECO:0000256" key="4">
    <source>
        <dbReference type="ARBA" id="ARBA00022989"/>
    </source>
</evidence>
<evidence type="ECO:0000256" key="2">
    <source>
        <dbReference type="ARBA" id="ARBA00010265"/>
    </source>
</evidence>
<keyword evidence="5 7" id="KW-0472">Membrane</keyword>
<evidence type="ECO:0000313" key="8">
    <source>
        <dbReference type="EMBL" id="EFS22166.1"/>
    </source>
</evidence>
<evidence type="ECO:0000256" key="5">
    <source>
        <dbReference type="ARBA" id="ARBA00023136"/>
    </source>
</evidence>
<comment type="subcellular location">
    <subcellularLocation>
        <location evidence="1">Membrane</location>
        <topology evidence="1">Single-pass membrane protein</topology>
    </subcellularLocation>
</comment>
<name>E5BI43_9FUSO</name>
<dbReference type="InterPro" id="IPR042217">
    <property type="entry name" value="T4SS_VirB10/TrbI"/>
</dbReference>
<dbReference type="InterPro" id="IPR005498">
    <property type="entry name" value="T4SS_VirB10/TraB/TrbI"/>
</dbReference>
<keyword evidence="4 7" id="KW-1133">Transmembrane helix</keyword>
<accession>E5BI43</accession>
<evidence type="ECO:0000256" key="7">
    <source>
        <dbReference type="SAM" id="Phobius"/>
    </source>
</evidence>
<evidence type="ECO:0000256" key="1">
    <source>
        <dbReference type="ARBA" id="ARBA00004167"/>
    </source>
</evidence>
<organism evidence="8 9">
    <name type="scientific">Fusobacterium gonidiaformans 3-1-5R</name>
    <dbReference type="NCBI Taxonomy" id="469605"/>
    <lineage>
        <taxon>Bacteria</taxon>
        <taxon>Fusobacteriati</taxon>
        <taxon>Fusobacteriota</taxon>
        <taxon>Fusobacteriia</taxon>
        <taxon>Fusobacteriales</taxon>
        <taxon>Fusobacteriaceae</taxon>
        <taxon>Fusobacterium</taxon>
    </lineage>
</organism>
<reference evidence="8 9" key="1">
    <citation type="submission" date="2009-02" db="EMBL/GenBank/DDBJ databases">
        <title>The Genome Sequence of Fusobacterium sp. 3_1_5R.</title>
        <authorList>
            <consortium name="The Broad Institute Genome Sequencing Platform"/>
            <person name="Ward D."/>
            <person name="Young S.K."/>
            <person name="Kodira C.D."/>
            <person name="Zeng Q."/>
            <person name="Koehrsen M."/>
            <person name="Alvarado L."/>
            <person name="Berlin A."/>
            <person name="Borenstein D."/>
            <person name="Chen Z."/>
            <person name="Engels R."/>
            <person name="Freedman E."/>
            <person name="Gellesch M."/>
            <person name="Goldberg J."/>
            <person name="Griggs A."/>
            <person name="Gujja S."/>
            <person name="Heiman D."/>
            <person name="Hepburn T."/>
            <person name="Howarth C."/>
            <person name="Jen D."/>
            <person name="Larson L."/>
            <person name="Lewis B."/>
            <person name="Mehta T."/>
            <person name="Park D."/>
            <person name="Pearson M."/>
            <person name="Roberts A."/>
            <person name="Saif S."/>
            <person name="Shea T."/>
            <person name="Shenoy N."/>
            <person name="Sisk P."/>
            <person name="Stolte C."/>
            <person name="Sykes S."/>
            <person name="Walk T."/>
            <person name="White J."/>
            <person name="Yandava C."/>
            <person name="Allen-Vercoe E."/>
            <person name="Strauss J."/>
            <person name="Ambrose C."/>
            <person name="Lander E."/>
            <person name="Nusbaum C."/>
            <person name="Galagan J."/>
            <person name="Birren B."/>
        </authorList>
    </citation>
    <scope>NUCLEOTIDE SEQUENCE [LARGE SCALE GENOMIC DNA]</scope>
    <source>
        <strain evidence="8 9">3_1_5R</strain>
    </source>
</reference>
<dbReference type="Proteomes" id="UP000002975">
    <property type="component" value="Unassembled WGS sequence"/>
</dbReference>
<dbReference type="EMBL" id="GG657974">
    <property type="protein sequence ID" value="EFS22166.1"/>
    <property type="molecule type" value="Genomic_DNA"/>
</dbReference>
<evidence type="ECO:0000256" key="3">
    <source>
        <dbReference type="ARBA" id="ARBA00022692"/>
    </source>
</evidence>
<keyword evidence="3 7" id="KW-0812">Transmembrane</keyword>
<comment type="similarity">
    <text evidence="2">Belongs to the TrbI/VirB10 family.</text>
</comment>
<protein>
    <submittedName>
        <fullName evidence="8">Bacterial conjugation TrbI-like protein</fullName>
    </submittedName>
</protein>
<dbReference type="AlphaFoldDB" id="E5BI43"/>
<dbReference type="Pfam" id="PF03743">
    <property type="entry name" value="TrbI"/>
    <property type="match status" value="1"/>
</dbReference>
<proteinExistence type="inferred from homology"/>
<dbReference type="CDD" id="cd16429">
    <property type="entry name" value="VirB10"/>
    <property type="match status" value="1"/>
</dbReference>
<evidence type="ECO:0000313" key="9">
    <source>
        <dbReference type="Proteomes" id="UP000002975"/>
    </source>
</evidence>
<gene>
    <name evidence="8" type="ORF">FSBG_01663</name>
</gene>
<keyword evidence="9" id="KW-1185">Reference proteome</keyword>
<evidence type="ECO:0000256" key="6">
    <source>
        <dbReference type="SAM" id="MobiDB-lite"/>
    </source>
</evidence>
<dbReference type="Gene3D" id="2.40.128.260">
    <property type="entry name" value="Type IV secretion system, VirB10/TraB/TrbI"/>
    <property type="match status" value="1"/>
</dbReference>
<dbReference type="GO" id="GO:0016020">
    <property type="term" value="C:membrane"/>
    <property type="evidence" value="ECO:0007669"/>
    <property type="project" value="UniProtKB-SubCell"/>
</dbReference>